<reference evidence="1 2" key="1">
    <citation type="submission" date="2016-11" db="EMBL/GenBank/DDBJ databases">
        <authorList>
            <person name="Jaros S."/>
            <person name="Januszkiewicz K."/>
            <person name="Wedrychowicz H."/>
        </authorList>
    </citation>
    <scope>NUCLEOTIDE SEQUENCE [LARGE SCALE GENOMIC DNA]</scope>
    <source>
        <strain evidence="1 2">DSM 15929</strain>
    </source>
</reference>
<dbReference type="STRING" id="1121322.SAMN02745136_00293"/>
<evidence type="ECO:0000313" key="1">
    <source>
        <dbReference type="EMBL" id="SHJ52851.1"/>
    </source>
</evidence>
<dbReference type="AlphaFoldDB" id="A0A1M6K1K5"/>
<name>A0A1M6K1K5_9FIRM</name>
<proteinExistence type="predicted"/>
<sequence length="67" mass="7724">MNFLTGCIKGAWDNSLINWSFNWNSKSKLGEKYMAISGLLNVNWGYKNTLSSVKVTSLYFYTPNLHR</sequence>
<evidence type="ECO:0000313" key="2">
    <source>
        <dbReference type="Proteomes" id="UP000184386"/>
    </source>
</evidence>
<protein>
    <submittedName>
        <fullName evidence="1">Uncharacterized protein</fullName>
    </submittedName>
</protein>
<dbReference type="EMBL" id="FRAC01000006">
    <property type="protein sequence ID" value="SHJ52851.1"/>
    <property type="molecule type" value="Genomic_DNA"/>
</dbReference>
<organism evidence="1 2">
    <name type="scientific">Anaerocolumna jejuensis DSM 15929</name>
    <dbReference type="NCBI Taxonomy" id="1121322"/>
    <lineage>
        <taxon>Bacteria</taxon>
        <taxon>Bacillati</taxon>
        <taxon>Bacillota</taxon>
        <taxon>Clostridia</taxon>
        <taxon>Lachnospirales</taxon>
        <taxon>Lachnospiraceae</taxon>
        <taxon>Anaerocolumna</taxon>
    </lineage>
</organism>
<dbReference type="Proteomes" id="UP000184386">
    <property type="component" value="Unassembled WGS sequence"/>
</dbReference>
<keyword evidence="2" id="KW-1185">Reference proteome</keyword>
<accession>A0A1M6K1K5</accession>
<gene>
    <name evidence="1" type="ORF">SAMN02745136_00293</name>
</gene>